<reference evidence="2" key="1">
    <citation type="journal article" date="2020" name="Stud. Mycol.">
        <title>101 Dothideomycetes genomes: a test case for predicting lifestyles and emergence of pathogens.</title>
        <authorList>
            <person name="Haridas S."/>
            <person name="Albert R."/>
            <person name="Binder M."/>
            <person name="Bloem J."/>
            <person name="Labutti K."/>
            <person name="Salamov A."/>
            <person name="Andreopoulos B."/>
            <person name="Baker S."/>
            <person name="Barry K."/>
            <person name="Bills G."/>
            <person name="Bluhm B."/>
            <person name="Cannon C."/>
            <person name="Castanera R."/>
            <person name="Culley D."/>
            <person name="Daum C."/>
            <person name="Ezra D."/>
            <person name="Gonzalez J."/>
            <person name="Henrissat B."/>
            <person name="Kuo A."/>
            <person name="Liang C."/>
            <person name="Lipzen A."/>
            <person name="Lutzoni F."/>
            <person name="Magnuson J."/>
            <person name="Mondo S."/>
            <person name="Nolan M."/>
            <person name="Ohm R."/>
            <person name="Pangilinan J."/>
            <person name="Park H.-J."/>
            <person name="Ramirez L."/>
            <person name="Alfaro M."/>
            <person name="Sun H."/>
            <person name="Tritt A."/>
            <person name="Yoshinaga Y."/>
            <person name="Zwiers L.-H."/>
            <person name="Turgeon B."/>
            <person name="Goodwin S."/>
            <person name="Spatafora J."/>
            <person name="Crous P."/>
            <person name="Grigoriev I."/>
        </authorList>
    </citation>
    <scope>NUCLEOTIDE SEQUENCE</scope>
    <source>
        <strain evidence="2">CBS 122368</strain>
    </source>
</reference>
<dbReference type="Proteomes" id="UP000800094">
    <property type="component" value="Unassembled WGS sequence"/>
</dbReference>
<feature type="compositionally biased region" description="Polar residues" evidence="1">
    <location>
        <begin position="355"/>
        <end position="373"/>
    </location>
</feature>
<evidence type="ECO:0000313" key="3">
    <source>
        <dbReference type="Proteomes" id="UP000800094"/>
    </source>
</evidence>
<protein>
    <submittedName>
        <fullName evidence="2">Uncharacterized protein</fullName>
    </submittedName>
</protein>
<feature type="region of interest" description="Disordered" evidence="1">
    <location>
        <begin position="277"/>
        <end position="441"/>
    </location>
</feature>
<evidence type="ECO:0000256" key="1">
    <source>
        <dbReference type="SAM" id="MobiDB-lite"/>
    </source>
</evidence>
<dbReference type="EMBL" id="ML987212">
    <property type="protein sequence ID" value="KAF2241444.1"/>
    <property type="molecule type" value="Genomic_DNA"/>
</dbReference>
<name>A0A6A6HTC5_9PLEO</name>
<dbReference type="OrthoDB" id="5413908at2759"/>
<accession>A0A6A6HTC5</accession>
<sequence length="441" mass="50146">MSTPVESTIDYLADRTTIIDYGDMSLITIPGCSKLTPAERDAVALKARQLQAGNSLEADKLLAALRGVTPPLDENEESEDSRSREAQARRELEEDGCPPCYPSGFEITQREHLPEEYRAIVDYWLSFPGTGDVPLCAQRTAWRRFRAFQQTTRRRCLKTKRFNEFEDGLNARRRRHGLDDDVSLTMELERQSQMERWVEFQDYQLMRLEELQKSRDDLEKELDMLRDSGEATSANTAVSRKGAADDIADILQLLENAGRDLTRHEVLLQWIEQTRQAMDPGRRPTAHSQGHHDKQDALQSALGPTRRAATGRARQKRQPEPRPILGKTVRVSKPDAPPKRKLRPQKARKAPAPDSATTQNSDAVPQRCTPNTPKSRDAKRPKTRPAAENQTLRRQLRPRRVAKTQTRSLDSAGPTPPKPVRRSERISRAQKARSCNEMSKH</sequence>
<dbReference type="AlphaFoldDB" id="A0A6A6HTC5"/>
<dbReference type="RefSeq" id="XP_033676448.1">
    <property type="nucleotide sequence ID" value="XM_033836021.1"/>
</dbReference>
<proteinExistence type="predicted"/>
<dbReference type="GeneID" id="54589351"/>
<gene>
    <name evidence="2" type="ORF">BU26DRAFT_610933</name>
</gene>
<keyword evidence="3" id="KW-1185">Reference proteome</keyword>
<feature type="region of interest" description="Disordered" evidence="1">
    <location>
        <begin position="68"/>
        <end position="103"/>
    </location>
</feature>
<feature type="compositionally biased region" description="Low complexity" evidence="1">
    <location>
        <begin position="301"/>
        <end position="312"/>
    </location>
</feature>
<feature type="compositionally biased region" description="Basic and acidic residues" evidence="1">
    <location>
        <begin position="80"/>
        <end position="92"/>
    </location>
</feature>
<feature type="compositionally biased region" description="Basic residues" evidence="1">
    <location>
        <begin position="339"/>
        <end position="349"/>
    </location>
</feature>
<organism evidence="2 3">
    <name type="scientific">Trematosphaeria pertusa</name>
    <dbReference type="NCBI Taxonomy" id="390896"/>
    <lineage>
        <taxon>Eukaryota</taxon>
        <taxon>Fungi</taxon>
        <taxon>Dikarya</taxon>
        <taxon>Ascomycota</taxon>
        <taxon>Pezizomycotina</taxon>
        <taxon>Dothideomycetes</taxon>
        <taxon>Pleosporomycetidae</taxon>
        <taxon>Pleosporales</taxon>
        <taxon>Massarineae</taxon>
        <taxon>Trematosphaeriaceae</taxon>
        <taxon>Trematosphaeria</taxon>
    </lineage>
</organism>
<evidence type="ECO:0000313" key="2">
    <source>
        <dbReference type="EMBL" id="KAF2241444.1"/>
    </source>
</evidence>